<accession>A0A9P4VQL5</accession>
<feature type="domain" description="DDE-1" evidence="3">
    <location>
        <begin position="74"/>
        <end position="232"/>
    </location>
</feature>
<dbReference type="GO" id="GO:0005634">
    <property type="term" value="C:nucleus"/>
    <property type="evidence" value="ECO:0007669"/>
    <property type="project" value="TreeGrafter"/>
</dbReference>
<protein>
    <submittedName>
        <fullName evidence="4">DDE-domain-containing protein</fullName>
    </submittedName>
</protein>
<keyword evidence="1" id="KW-0175">Coiled coil</keyword>
<reference evidence="4" key="1">
    <citation type="journal article" date="2020" name="Stud. Mycol.">
        <title>101 Dothideomycetes genomes: a test case for predicting lifestyles and emergence of pathogens.</title>
        <authorList>
            <person name="Haridas S."/>
            <person name="Albert R."/>
            <person name="Binder M."/>
            <person name="Bloem J."/>
            <person name="Labutti K."/>
            <person name="Salamov A."/>
            <person name="Andreopoulos B."/>
            <person name="Baker S."/>
            <person name="Barry K."/>
            <person name="Bills G."/>
            <person name="Bluhm B."/>
            <person name="Cannon C."/>
            <person name="Castanera R."/>
            <person name="Culley D."/>
            <person name="Daum C."/>
            <person name="Ezra D."/>
            <person name="Gonzalez J."/>
            <person name="Henrissat B."/>
            <person name="Kuo A."/>
            <person name="Liang C."/>
            <person name="Lipzen A."/>
            <person name="Lutzoni F."/>
            <person name="Magnuson J."/>
            <person name="Mondo S."/>
            <person name="Nolan M."/>
            <person name="Ohm R."/>
            <person name="Pangilinan J."/>
            <person name="Park H.-J."/>
            <person name="Ramirez L."/>
            <person name="Alfaro M."/>
            <person name="Sun H."/>
            <person name="Tritt A."/>
            <person name="Yoshinaga Y."/>
            <person name="Zwiers L.-H."/>
            <person name="Turgeon B."/>
            <person name="Goodwin S."/>
            <person name="Spatafora J."/>
            <person name="Crous P."/>
            <person name="Grigoriev I."/>
        </authorList>
    </citation>
    <scope>NUCLEOTIDE SEQUENCE</scope>
    <source>
        <strain evidence="4">CBS 101060</strain>
    </source>
</reference>
<dbReference type="PANTHER" id="PTHR19303:SF74">
    <property type="entry name" value="POGO TRANSPOSABLE ELEMENT WITH KRAB DOMAIN"/>
    <property type="match status" value="1"/>
</dbReference>
<proteinExistence type="predicted"/>
<evidence type="ECO:0000313" key="4">
    <source>
        <dbReference type="EMBL" id="KAF2839983.1"/>
    </source>
</evidence>
<feature type="coiled-coil region" evidence="1">
    <location>
        <begin position="301"/>
        <end position="328"/>
    </location>
</feature>
<comment type="caution">
    <text evidence="4">The sequence shown here is derived from an EMBL/GenBank/DDBJ whole genome shotgun (WGS) entry which is preliminary data.</text>
</comment>
<dbReference type="PANTHER" id="PTHR19303">
    <property type="entry name" value="TRANSPOSON"/>
    <property type="match status" value="1"/>
</dbReference>
<evidence type="ECO:0000256" key="1">
    <source>
        <dbReference type="SAM" id="Coils"/>
    </source>
</evidence>
<dbReference type="GO" id="GO:0003677">
    <property type="term" value="F:DNA binding"/>
    <property type="evidence" value="ECO:0007669"/>
    <property type="project" value="TreeGrafter"/>
</dbReference>
<evidence type="ECO:0000259" key="3">
    <source>
        <dbReference type="Pfam" id="PF03184"/>
    </source>
</evidence>
<organism evidence="4 5">
    <name type="scientific">Patellaria atrata CBS 101060</name>
    <dbReference type="NCBI Taxonomy" id="1346257"/>
    <lineage>
        <taxon>Eukaryota</taxon>
        <taxon>Fungi</taxon>
        <taxon>Dikarya</taxon>
        <taxon>Ascomycota</taxon>
        <taxon>Pezizomycotina</taxon>
        <taxon>Dothideomycetes</taxon>
        <taxon>Dothideomycetes incertae sedis</taxon>
        <taxon>Patellariales</taxon>
        <taxon>Patellariaceae</taxon>
        <taxon>Patellaria</taxon>
    </lineage>
</organism>
<dbReference type="InterPro" id="IPR004875">
    <property type="entry name" value="DDE_SF_endonuclease_dom"/>
</dbReference>
<dbReference type="OrthoDB" id="4207519at2759"/>
<gene>
    <name evidence="4" type="ORF">M501DRAFT_1031138</name>
</gene>
<sequence>MRQDVLYGSSVTSEVKFKTVTSKSIGITGSMGSRHVISVLVVPFRRPRATIPLVMHSLSSCGRNTGIQPSDIQPPCVTLNFTNIQDVWLQDYKLKEHNVSFASSPTCWTNNHLGMEWLTNVFEPQTKAKARQARDWRLLLVDGHGSHLTLPFVDYCIKHRIILANFPPHSTHKLQPLDVSLLSPLSTYYRQELDKLKSHSEGRYTVTKRDFIRLFLPAFEKAFVPKNILSGFAKTGIQPFNPTAILKIFEEVDVPAGPVDQELSSDESEINTSDWRTIKRRLKEEFGPTPDLKTQKLSDTLLLAINENQSLKHRIKGLEETLDLEKQKRKRGKPIFKTAGMKLNSKSTFWTPAKVSRALDAIRRQETASKAEDKVRKEVTKAEKQKELDERRRLQAQDKADRQAKAAAERERFSAFS</sequence>
<dbReference type="EMBL" id="MU006094">
    <property type="protein sequence ID" value="KAF2839983.1"/>
    <property type="molecule type" value="Genomic_DNA"/>
</dbReference>
<name>A0A9P4VQL5_9PEZI</name>
<keyword evidence="5" id="KW-1185">Reference proteome</keyword>
<dbReference type="AlphaFoldDB" id="A0A9P4VQL5"/>
<evidence type="ECO:0000256" key="2">
    <source>
        <dbReference type="SAM" id="MobiDB-lite"/>
    </source>
</evidence>
<feature type="region of interest" description="Disordered" evidence="2">
    <location>
        <begin position="367"/>
        <end position="417"/>
    </location>
</feature>
<dbReference type="Proteomes" id="UP000799429">
    <property type="component" value="Unassembled WGS sequence"/>
</dbReference>
<evidence type="ECO:0000313" key="5">
    <source>
        <dbReference type="Proteomes" id="UP000799429"/>
    </source>
</evidence>
<dbReference type="Pfam" id="PF03184">
    <property type="entry name" value="DDE_1"/>
    <property type="match status" value="1"/>
</dbReference>
<dbReference type="InterPro" id="IPR050863">
    <property type="entry name" value="CenT-Element_Derived"/>
</dbReference>